<comment type="similarity">
    <text evidence="2">Belongs to the methyl-accepting chemotaxis (MCP) protein family.</text>
</comment>
<keyword evidence="4" id="KW-0175">Coiled coil</keyword>
<dbReference type="GO" id="GO:0007165">
    <property type="term" value="P:signal transduction"/>
    <property type="evidence" value="ECO:0007669"/>
    <property type="project" value="UniProtKB-KW"/>
</dbReference>
<dbReference type="Pfam" id="PF00015">
    <property type="entry name" value="MCPsignal"/>
    <property type="match status" value="1"/>
</dbReference>
<dbReference type="InterPro" id="IPR004089">
    <property type="entry name" value="MCPsignal_dom"/>
</dbReference>
<reference evidence="8 9" key="1">
    <citation type="submission" date="2018-10" db="EMBL/GenBank/DDBJ databases">
        <title>Natrarchaeobius chitinivorans gen. nov., sp. nov., and Natrarchaeobius haloalkaliphilus sp. nov., alkaliphilic, chitin-utilizing haloarchaea from hypersaline alkaline lakes.</title>
        <authorList>
            <person name="Sorokin D.Y."/>
            <person name="Elcheninov A.G."/>
            <person name="Kostrikina N.A."/>
            <person name="Bale N.J."/>
            <person name="Sinninghe Damste J.S."/>
            <person name="Khijniak T.V."/>
            <person name="Kublanov I.V."/>
            <person name="Toshchakov S.V."/>
        </authorList>
    </citation>
    <scope>NUCLEOTIDE SEQUENCE [LARGE SCALE GENOMIC DNA]</scope>
    <source>
        <strain evidence="8 9">AArcht7</strain>
    </source>
</reference>
<accession>A0A3N6MHA8</accession>
<dbReference type="CDD" id="cd11386">
    <property type="entry name" value="MCP_signal"/>
    <property type="match status" value="1"/>
</dbReference>
<feature type="compositionally biased region" description="Acidic residues" evidence="5">
    <location>
        <begin position="880"/>
        <end position="891"/>
    </location>
</feature>
<organism evidence="8 9">
    <name type="scientific">Natrarchaeobius chitinivorans</name>
    <dbReference type="NCBI Taxonomy" id="1679083"/>
    <lineage>
        <taxon>Archaea</taxon>
        <taxon>Methanobacteriati</taxon>
        <taxon>Methanobacteriota</taxon>
        <taxon>Stenosarchaea group</taxon>
        <taxon>Halobacteria</taxon>
        <taxon>Halobacteriales</taxon>
        <taxon>Natrialbaceae</taxon>
        <taxon>Natrarchaeobius</taxon>
    </lineage>
</organism>
<evidence type="ECO:0000256" key="4">
    <source>
        <dbReference type="SAM" id="Coils"/>
    </source>
</evidence>
<dbReference type="Gene3D" id="6.10.340.10">
    <property type="match status" value="1"/>
</dbReference>
<dbReference type="Proteomes" id="UP000281431">
    <property type="component" value="Unassembled WGS sequence"/>
</dbReference>
<feature type="region of interest" description="Disordered" evidence="5">
    <location>
        <begin position="815"/>
        <end position="924"/>
    </location>
</feature>
<gene>
    <name evidence="8" type="ORF">EA472_04075</name>
</gene>
<dbReference type="SUPFAM" id="SSF58104">
    <property type="entry name" value="Methyl-accepting chemotaxis protein (MCP) signaling domain"/>
    <property type="match status" value="1"/>
</dbReference>
<feature type="coiled-coil region" evidence="4">
    <location>
        <begin position="595"/>
        <end position="622"/>
    </location>
</feature>
<proteinExistence type="inferred from homology"/>
<dbReference type="SMART" id="SM00304">
    <property type="entry name" value="HAMP"/>
    <property type="match status" value="2"/>
</dbReference>
<dbReference type="GO" id="GO:0006935">
    <property type="term" value="P:chemotaxis"/>
    <property type="evidence" value="ECO:0007669"/>
    <property type="project" value="InterPro"/>
</dbReference>
<dbReference type="InterPro" id="IPR004090">
    <property type="entry name" value="Chemotax_Me-accpt_rcpt"/>
</dbReference>
<protein>
    <submittedName>
        <fullName evidence="8">Methyl-accepting chemotaxis protein</fullName>
    </submittedName>
</protein>
<keyword evidence="1 3" id="KW-0807">Transducer</keyword>
<dbReference type="EMBL" id="REFZ01000002">
    <property type="protein sequence ID" value="RQH02488.1"/>
    <property type="molecule type" value="Genomic_DNA"/>
</dbReference>
<evidence type="ECO:0000313" key="8">
    <source>
        <dbReference type="EMBL" id="RQH02488.1"/>
    </source>
</evidence>
<evidence type="ECO:0000256" key="2">
    <source>
        <dbReference type="ARBA" id="ARBA00029447"/>
    </source>
</evidence>
<dbReference type="PRINTS" id="PR00260">
    <property type="entry name" value="CHEMTRNSDUCR"/>
</dbReference>
<dbReference type="CDD" id="cd06225">
    <property type="entry name" value="HAMP"/>
    <property type="match status" value="1"/>
</dbReference>
<dbReference type="SMART" id="SM00283">
    <property type="entry name" value="MA"/>
    <property type="match status" value="1"/>
</dbReference>
<sequence length="924" mass="98255">MPSGVATSIRESVGAAAKRVVPNRIRESYLSKFGLVILLVLVVTAATALFFYGDITDEITSDVQHNVETNTASDGDQLAVWLTEYERSAELLANSDVMTEGSESAIRIALMNQRGVLPPETDAIHYVDLESNEIRVSTDSGATGTDVSAYDLSVHERTATDVTELSYGEIDDWDFDVTYTDTYERDGDLVVAFIAPIDDSDAETAVMIEADVTDIGHLFGDSIDGSSTKIVDASDGQVVFADDAEAILSTYRDGAESTAIANAVADDEGVLEYDDSDEVVGYAAVTGTDWVLLTHAPQSSAYALVDGVATSLAGLIAVSLAGFVLIGATIGRTTAGAMDELADGATALSNGTTEIELEEHDRLDEVGQVRDSFDGIRRYLETAADQADAIAAQEFDDPILEEEVPGRLGDSLETMRDDLETSIADLEASTAEAETAREEAAAAREEAEELADRLERRAGEFGERMARAAAGDLTQRLDEGIDNEALAEIARAFNQMLEDLERTMATVHALAEDVDGVSGDVTNRIEEIEAASDEVSRSAEEIATTTADQNERFREVYDRMNDLSATVEEIASTADDVASVSANTADEAELAGTAAGEIRTEMDRLERRADAIGDQVEHLDDEMDEIVEIVDLIDEIADQTNLLALNASIEAASAGEEGDGFAVVASEVKSLAEETGEATQRVDELIRGVRGMVDETVAEIERLRERVDRGTDAVDDGIDAIETITEHVERTNERVQSINDATDEQARATERVVAMVDEATERSEATRDETGTVAAAAEEQAATIADVSAGVRSLAESADDLRSSLDAFEIRADVANGGDDDADAPEVTADSDRESAGGAGVSADRSGDGRSGETRATTGYEENWNESETDRNDGGSTLESDGESTENDGETGDGSGSESVDGDGDGRADRTLSYDSTDLEDHGG</sequence>
<dbReference type="OrthoDB" id="8523at2157"/>
<dbReference type="GO" id="GO:0004888">
    <property type="term" value="F:transmembrane signaling receptor activity"/>
    <property type="evidence" value="ECO:0007669"/>
    <property type="project" value="InterPro"/>
</dbReference>
<dbReference type="Gene3D" id="6.10.250.1910">
    <property type="match status" value="1"/>
</dbReference>
<evidence type="ECO:0000259" key="6">
    <source>
        <dbReference type="PROSITE" id="PS50111"/>
    </source>
</evidence>
<evidence type="ECO:0000259" key="7">
    <source>
        <dbReference type="PROSITE" id="PS50885"/>
    </source>
</evidence>
<evidence type="ECO:0000256" key="3">
    <source>
        <dbReference type="PROSITE-ProRule" id="PRU00284"/>
    </source>
</evidence>
<feature type="domain" description="Methyl-accepting transducer" evidence="6">
    <location>
        <begin position="524"/>
        <end position="760"/>
    </location>
</feature>
<dbReference type="PANTHER" id="PTHR32089">
    <property type="entry name" value="METHYL-ACCEPTING CHEMOTAXIS PROTEIN MCPB"/>
    <property type="match status" value="1"/>
</dbReference>
<dbReference type="InterPro" id="IPR003660">
    <property type="entry name" value="HAMP_dom"/>
</dbReference>
<dbReference type="GO" id="GO:0016020">
    <property type="term" value="C:membrane"/>
    <property type="evidence" value="ECO:0007669"/>
    <property type="project" value="InterPro"/>
</dbReference>
<evidence type="ECO:0000313" key="9">
    <source>
        <dbReference type="Proteomes" id="UP000281431"/>
    </source>
</evidence>
<comment type="caution">
    <text evidence="8">The sequence shown here is derived from an EMBL/GenBank/DDBJ whole genome shotgun (WGS) entry which is preliminary data.</text>
</comment>
<dbReference type="PROSITE" id="PS50885">
    <property type="entry name" value="HAMP"/>
    <property type="match status" value="2"/>
</dbReference>
<feature type="domain" description="HAMP" evidence="7">
    <location>
        <begin position="332"/>
        <end position="385"/>
    </location>
</feature>
<dbReference type="AlphaFoldDB" id="A0A3N6MHA8"/>
<evidence type="ECO:0000256" key="1">
    <source>
        <dbReference type="ARBA" id="ARBA00023224"/>
    </source>
</evidence>
<feature type="domain" description="HAMP" evidence="7">
    <location>
        <begin position="452"/>
        <end position="505"/>
    </location>
</feature>
<feature type="coiled-coil region" evidence="4">
    <location>
        <begin position="416"/>
        <end position="503"/>
    </location>
</feature>
<dbReference type="Gene3D" id="1.10.287.950">
    <property type="entry name" value="Methyl-accepting chemotaxis protein"/>
    <property type="match status" value="1"/>
</dbReference>
<dbReference type="PANTHER" id="PTHR32089:SF112">
    <property type="entry name" value="LYSOZYME-LIKE PROTEIN-RELATED"/>
    <property type="match status" value="1"/>
</dbReference>
<evidence type="ECO:0000256" key="5">
    <source>
        <dbReference type="SAM" id="MobiDB-lite"/>
    </source>
</evidence>
<dbReference type="PROSITE" id="PS50111">
    <property type="entry name" value="CHEMOTAXIS_TRANSDUC_2"/>
    <property type="match status" value="1"/>
</dbReference>
<name>A0A3N6MHA8_NATCH</name>
<keyword evidence="9" id="KW-1185">Reference proteome</keyword>